<organism evidence="7 8">
    <name type="scientific">Cynoglossus semilaevis</name>
    <name type="common">Tongue sole</name>
    <dbReference type="NCBI Taxonomy" id="244447"/>
    <lineage>
        <taxon>Eukaryota</taxon>
        <taxon>Metazoa</taxon>
        <taxon>Chordata</taxon>
        <taxon>Craniata</taxon>
        <taxon>Vertebrata</taxon>
        <taxon>Euteleostomi</taxon>
        <taxon>Actinopterygii</taxon>
        <taxon>Neopterygii</taxon>
        <taxon>Teleostei</taxon>
        <taxon>Neoteleostei</taxon>
        <taxon>Acanthomorphata</taxon>
        <taxon>Carangaria</taxon>
        <taxon>Pleuronectiformes</taxon>
        <taxon>Pleuronectoidei</taxon>
        <taxon>Cynoglossidae</taxon>
        <taxon>Cynoglossinae</taxon>
        <taxon>Cynoglossus</taxon>
    </lineage>
</organism>
<dbReference type="InterPro" id="IPR000980">
    <property type="entry name" value="SH2"/>
</dbReference>
<dbReference type="STRING" id="244447.ENSCSEP00000006282"/>
<name>A0A3P8UV85_CYNSE</name>
<dbReference type="AlphaFoldDB" id="A0A3P8UV85"/>
<dbReference type="UniPathway" id="UPA00143"/>
<feature type="region of interest" description="Disordered" evidence="4">
    <location>
        <begin position="1"/>
        <end position="32"/>
    </location>
</feature>
<proteinExistence type="predicted"/>
<feature type="domain" description="SH2" evidence="5">
    <location>
        <begin position="93"/>
        <end position="185"/>
    </location>
</feature>
<evidence type="ECO:0000256" key="3">
    <source>
        <dbReference type="PROSITE-ProRule" id="PRU00191"/>
    </source>
</evidence>
<feature type="domain" description="SOCS box" evidence="6">
    <location>
        <begin position="174"/>
        <end position="224"/>
    </location>
</feature>
<dbReference type="GeneTree" id="ENSGT00940000167193"/>
<sequence length="225" mass="26237">MQRLNRQGQHREQHAGTEQNTHTVRAESQEPAERQLDSLIWMKLSLEEQAESWHQWVTKGDSDILPTHLRPFSSPAEYELVKSTHHQLLHSGYYWGPMTMEEAHRILSHSEIGTFLIRDSCQPDVLFTLSYQSVDGATSVRVHLDNQLFRLHGSHRNFPSLFTLLSYYTSSSCKLTVPYRQQRPESLKQLCRRAIIRTYGPEKIDILPGLSKEMTRFVHTYPYCI</sequence>
<dbReference type="InParanoid" id="A0A3P8UV85"/>
<comment type="pathway">
    <text evidence="1">Protein modification; protein ubiquitination.</text>
</comment>
<keyword evidence="8" id="KW-1185">Reference proteome</keyword>
<dbReference type="GO" id="GO:0016567">
    <property type="term" value="P:protein ubiquitination"/>
    <property type="evidence" value="ECO:0007669"/>
    <property type="project" value="UniProtKB-UniPathway"/>
</dbReference>
<reference evidence="7" key="3">
    <citation type="submission" date="2025-09" db="UniProtKB">
        <authorList>
            <consortium name="Ensembl"/>
        </authorList>
    </citation>
    <scope>IDENTIFICATION</scope>
</reference>
<dbReference type="InterPro" id="IPR036860">
    <property type="entry name" value="SH2_dom_sf"/>
</dbReference>
<accession>A0A3P8UV85</accession>
<evidence type="ECO:0000259" key="5">
    <source>
        <dbReference type="PROSITE" id="PS50001"/>
    </source>
</evidence>
<evidence type="ECO:0000256" key="1">
    <source>
        <dbReference type="ARBA" id="ARBA00004906"/>
    </source>
</evidence>
<dbReference type="GO" id="GO:0046854">
    <property type="term" value="P:phosphatidylinositol phosphate biosynthetic process"/>
    <property type="evidence" value="ECO:0007669"/>
    <property type="project" value="TreeGrafter"/>
</dbReference>
<dbReference type="PANTHER" id="PTHR10155">
    <property type="entry name" value="PHOSPHATIDYLINOSITOL 3-KINASE REGULATORY SUBUNIT"/>
    <property type="match status" value="1"/>
</dbReference>
<dbReference type="PROSITE" id="PS50225">
    <property type="entry name" value="SOCS"/>
    <property type="match status" value="1"/>
</dbReference>
<reference evidence="7 8" key="1">
    <citation type="journal article" date="2014" name="Nat. Genet.">
        <title>Whole-genome sequence of a flatfish provides insights into ZW sex chromosome evolution and adaptation to a benthic lifestyle.</title>
        <authorList>
            <person name="Chen S."/>
            <person name="Zhang G."/>
            <person name="Shao C."/>
            <person name="Huang Q."/>
            <person name="Liu G."/>
            <person name="Zhang P."/>
            <person name="Song W."/>
            <person name="An N."/>
            <person name="Chalopin D."/>
            <person name="Volff J.N."/>
            <person name="Hong Y."/>
            <person name="Li Q."/>
            <person name="Sha Z."/>
            <person name="Zhou H."/>
            <person name="Xie M."/>
            <person name="Yu Q."/>
            <person name="Liu Y."/>
            <person name="Xiang H."/>
            <person name="Wang N."/>
            <person name="Wu K."/>
            <person name="Yang C."/>
            <person name="Zhou Q."/>
            <person name="Liao X."/>
            <person name="Yang L."/>
            <person name="Hu Q."/>
            <person name="Zhang J."/>
            <person name="Meng L."/>
            <person name="Jin L."/>
            <person name="Tian Y."/>
            <person name="Lian J."/>
            <person name="Yang J."/>
            <person name="Miao G."/>
            <person name="Liu S."/>
            <person name="Liang Z."/>
            <person name="Yan F."/>
            <person name="Li Y."/>
            <person name="Sun B."/>
            <person name="Zhang H."/>
            <person name="Zhang J."/>
            <person name="Zhu Y."/>
            <person name="Du M."/>
            <person name="Zhao Y."/>
            <person name="Schartl M."/>
            <person name="Tang Q."/>
            <person name="Wang J."/>
        </authorList>
    </citation>
    <scope>NUCLEOTIDE SEQUENCE</scope>
</reference>
<dbReference type="OMA" id="CKLTVPY"/>
<dbReference type="PROSITE" id="PS50001">
    <property type="entry name" value="SH2"/>
    <property type="match status" value="1"/>
</dbReference>
<evidence type="ECO:0000256" key="4">
    <source>
        <dbReference type="SAM" id="MobiDB-lite"/>
    </source>
</evidence>
<evidence type="ECO:0000313" key="7">
    <source>
        <dbReference type="Ensembl" id="ENSCSEP00000006282.1"/>
    </source>
</evidence>
<keyword evidence="2 3" id="KW-0727">SH2 domain</keyword>
<evidence type="ECO:0000256" key="2">
    <source>
        <dbReference type="ARBA" id="ARBA00022999"/>
    </source>
</evidence>
<dbReference type="Gene3D" id="3.30.505.10">
    <property type="entry name" value="SH2 domain"/>
    <property type="match status" value="1"/>
</dbReference>
<dbReference type="Pfam" id="PF00017">
    <property type="entry name" value="SH2"/>
    <property type="match status" value="1"/>
</dbReference>
<dbReference type="GO" id="GO:0046935">
    <property type="term" value="F:1-phosphatidylinositol-3-kinase regulator activity"/>
    <property type="evidence" value="ECO:0007669"/>
    <property type="project" value="TreeGrafter"/>
</dbReference>
<dbReference type="Proteomes" id="UP000265120">
    <property type="component" value="Chromosome 9"/>
</dbReference>
<dbReference type="GO" id="GO:0005942">
    <property type="term" value="C:phosphatidylinositol 3-kinase complex"/>
    <property type="evidence" value="ECO:0007669"/>
    <property type="project" value="TreeGrafter"/>
</dbReference>
<dbReference type="SMART" id="SM00252">
    <property type="entry name" value="SH2"/>
    <property type="match status" value="1"/>
</dbReference>
<evidence type="ECO:0000313" key="8">
    <source>
        <dbReference type="Proteomes" id="UP000265120"/>
    </source>
</evidence>
<dbReference type="SUPFAM" id="SSF55550">
    <property type="entry name" value="SH2 domain"/>
    <property type="match status" value="1"/>
</dbReference>
<dbReference type="PANTHER" id="PTHR10155:SF4">
    <property type="entry name" value="SUPPRESSOR OF CYTOKINE SIGNALING 1"/>
    <property type="match status" value="1"/>
</dbReference>
<evidence type="ECO:0000259" key="6">
    <source>
        <dbReference type="PROSITE" id="PS50225"/>
    </source>
</evidence>
<dbReference type="Ensembl" id="ENSCSET00000006354.1">
    <property type="protein sequence ID" value="ENSCSEP00000006282.1"/>
    <property type="gene ID" value="ENSCSEG00000004063.1"/>
</dbReference>
<dbReference type="InterPro" id="IPR001496">
    <property type="entry name" value="SOCS_box"/>
</dbReference>
<reference evidence="7" key="2">
    <citation type="submission" date="2025-08" db="UniProtKB">
        <authorList>
            <consortium name="Ensembl"/>
        </authorList>
    </citation>
    <scope>IDENTIFICATION</scope>
</reference>
<protein>
    <submittedName>
        <fullName evidence="7">Suppressor of cytokine signaling 1b</fullName>
    </submittedName>
</protein>